<keyword evidence="1" id="KW-0812">Transmembrane</keyword>
<protein>
    <submittedName>
        <fullName evidence="3">Histidine kinase</fullName>
    </submittedName>
</protein>
<dbReference type="Proteomes" id="UP000184432">
    <property type="component" value="Unassembled WGS sequence"/>
</dbReference>
<dbReference type="EMBL" id="FQYP01000011">
    <property type="protein sequence ID" value="SHJ59866.1"/>
    <property type="molecule type" value="Genomic_DNA"/>
</dbReference>
<dbReference type="Pfam" id="PF06580">
    <property type="entry name" value="His_kinase"/>
    <property type="match status" value="1"/>
</dbReference>
<dbReference type="GO" id="GO:0016020">
    <property type="term" value="C:membrane"/>
    <property type="evidence" value="ECO:0007669"/>
    <property type="project" value="InterPro"/>
</dbReference>
<keyword evidence="3" id="KW-0418">Kinase</keyword>
<feature type="transmembrane region" description="Helical" evidence="1">
    <location>
        <begin position="12"/>
        <end position="34"/>
    </location>
</feature>
<reference evidence="4" key="1">
    <citation type="submission" date="2016-11" db="EMBL/GenBank/DDBJ databases">
        <authorList>
            <person name="Varghese N."/>
            <person name="Submissions S."/>
        </authorList>
    </citation>
    <scope>NUCLEOTIDE SEQUENCE [LARGE SCALE GENOMIC DNA]</scope>
    <source>
        <strain evidence="4">DSM 22623</strain>
    </source>
</reference>
<dbReference type="InterPro" id="IPR036890">
    <property type="entry name" value="HATPase_C_sf"/>
</dbReference>
<keyword evidence="1" id="KW-1133">Transmembrane helix</keyword>
<dbReference type="PANTHER" id="PTHR34220">
    <property type="entry name" value="SENSOR HISTIDINE KINASE YPDA"/>
    <property type="match status" value="1"/>
</dbReference>
<dbReference type="AlphaFoldDB" id="A0A1M6KLU6"/>
<dbReference type="Gene3D" id="3.30.565.10">
    <property type="entry name" value="Histidine kinase-like ATPase, C-terminal domain"/>
    <property type="match status" value="1"/>
</dbReference>
<accession>A0A1M6KLU6</accession>
<dbReference type="PANTHER" id="PTHR34220:SF7">
    <property type="entry name" value="SENSOR HISTIDINE KINASE YPDA"/>
    <property type="match status" value="1"/>
</dbReference>
<evidence type="ECO:0000256" key="1">
    <source>
        <dbReference type="SAM" id="Phobius"/>
    </source>
</evidence>
<proteinExistence type="predicted"/>
<dbReference type="OrthoDB" id="9809908at2"/>
<evidence type="ECO:0000313" key="4">
    <source>
        <dbReference type="Proteomes" id="UP000184432"/>
    </source>
</evidence>
<dbReference type="GO" id="GO:0000155">
    <property type="term" value="F:phosphorelay sensor kinase activity"/>
    <property type="evidence" value="ECO:0007669"/>
    <property type="project" value="InterPro"/>
</dbReference>
<dbReference type="SUPFAM" id="SSF55874">
    <property type="entry name" value="ATPase domain of HSP90 chaperone/DNA topoisomerase II/histidine kinase"/>
    <property type="match status" value="1"/>
</dbReference>
<feature type="domain" description="Signal transduction histidine kinase internal region" evidence="2">
    <location>
        <begin position="157"/>
        <end position="235"/>
    </location>
</feature>
<keyword evidence="3" id="KW-0808">Transferase</keyword>
<dbReference type="RefSeq" id="WP_073321111.1">
    <property type="nucleotide sequence ID" value="NZ_FQYP01000011.1"/>
</dbReference>
<name>A0A1M6KLU6_9FLAO</name>
<feature type="transmembrane region" description="Helical" evidence="1">
    <location>
        <begin position="40"/>
        <end position="62"/>
    </location>
</feature>
<evidence type="ECO:0000259" key="2">
    <source>
        <dbReference type="Pfam" id="PF06580"/>
    </source>
</evidence>
<gene>
    <name evidence="3" type="ORF">SAMN04488508_11186</name>
</gene>
<dbReference type="InterPro" id="IPR050640">
    <property type="entry name" value="Bact_2-comp_sensor_kinase"/>
</dbReference>
<feature type="transmembrane region" description="Helical" evidence="1">
    <location>
        <begin position="115"/>
        <end position="133"/>
    </location>
</feature>
<sequence>MTVQSPRLPVIWKLAIVVTIGVVMFGIIAIGSMFREPPGFNPAFLILKLFLIYLCFESIVQFQQRVWTRKLNNVLIFLGSVVFGTTVYTVLFYFYKWLDHFVLHSEVPMLQHMVFAAFIGLAISAIISLILIASNWKNQYYLSQLENEEFKREIVKANLAILKNQLDPHFMFNNFNTLYYLIDENTTLARQFLENISSVYRYILQYNDQALIPISQEYQMVKQYLGLLELRYKSALSIDIDVDVEMLKQKNVPPLVLQQLVENAIKHNRIDEHYPLTIGFEVSEDYFTIKNNTNPKRLSKTTGTGLDNIKKRYGFLSNQEVIVIENTEEFEVSIPLLKSE</sequence>
<dbReference type="InterPro" id="IPR010559">
    <property type="entry name" value="Sig_transdc_His_kin_internal"/>
</dbReference>
<feature type="transmembrane region" description="Helical" evidence="1">
    <location>
        <begin position="74"/>
        <end position="95"/>
    </location>
</feature>
<dbReference type="STRING" id="570521.SAMN04488508_11186"/>
<organism evidence="3 4">
    <name type="scientific">Aquimarina spongiae</name>
    <dbReference type="NCBI Taxonomy" id="570521"/>
    <lineage>
        <taxon>Bacteria</taxon>
        <taxon>Pseudomonadati</taxon>
        <taxon>Bacteroidota</taxon>
        <taxon>Flavobacteriia</taxon>
        <taxon>Flavobacteriales</taxon>
        <taxon>Flavobacteriaceae</taxon>
        <taxon>Aquimarina</taxon>
    </lineage>
</organism>
<evidence type="ECO:0000313" key="3">
    <source>
        <dbReference type="EMBL" id="SHJ59866.1"/>
    </source>
</evidence>
<keyword evidence="4" id="KW-1185">Reference proteome</keyword>
<keyword evidence="1" id="KW-0472">Membrane</keyword>